<dbReference type="Pfam" id="PF00171">
    <property type="entry name" value="Aldedh"/>
    <property type="match status" value="1"/>
</dbReference>
<evidence type="ECO:0000313" key="6">
    <source>
        <dbReference type="Proteomes" id="UP000635726"/>
    </source>
</evidence>
<keyword evidence="2" id="KW-0560">Oxidoreductase</keyword>
<dbReference type="InterPro" id="IPR015590">
    <property type="entry name" value="Aldehyde_DH_dom"/>
</dbReference>
<dbReference type="EC" id="1.2.1.27" evidence="1"/>
<dbReference type="PROSITE" id="PS00070">
    <property type="entry name" value="ALDEHYDE_DEHYDR_CYS"/>
    <property type="match status" value="1"/>
</dbReference>
<dbReference type="PANTHER" id="PTHR43866">
    <property type="entry name" value="MALONATE-SEMIALDEHYDE DEHYDROGENASE"/>
    <property type="match status" value="1"/>
</dbReference>
<comment type="caution">
    <text evidence="5">The sequence shown here is derived from an EMBL/GenBank/DDBJ whole genome shotgun (WGS) entry which is preliminary data.</text>
</comment>
<dbReference type="AlphaFoldDB" id="A0A917PSR9"/>
<accession>A0A917PSR9</accession>
<dbReference type="Gene3D" id="3.40.309.10">
    <property type="entry name" value="Aldehyde Dehydrogenase, Chain A, domain 2"/>
    <property type="match status" value="1"/>
</dbReference>
<reference evidence="5" key="2">
    <citation type="submission" date="2020-09" db="EMBL/GenBank/DDBJ databases">
        <authorList>
            <person name="Sun Q."/>
            <person name="Ohkuma M."/>
        </authorList>
    </citation>
    <scope>NUCLEOTIDE SEQUENCE</scope>
    <source>
        <strain evidence="5">JCM 14371</strain>
    </source>
</reference>
<dbReference type="PANTHER" id="PTHR43866:SF4">
    <property type="entry name" value="MALONATE-SEMIALDEHYDE DEHYDROGENASE"/>
    <property type="match status" value="1"/>
</dbReference>
<dbReference type="InterPro" id="IPR016162">
    <property type="entry name" value="Ald_DH_N"/>
</dbReference>
<proteinExistence type="predicted"/>
<evidence type="ECO:0000256" key="1">
    <source>
        <dbReference type="ARBA" id="ARBA00013048"/>
    </source>
</evidence>
<evidence type="ECO:0000313" key="5">
    <source>
        <dbReference type="EMBL" id="GGJ89803.1"/>
    </source>
</evidence>
<dbReference type="Gene3D" id="3.40.605.10">
    <property type="entry name" value="Aldehyde Dehydrogenase, Chain A, domain 1"/>
    <property type="match status" value="1"/>
</dbReference>
<evidence type="ECO:0000256" key="2">
    <source>
        <dbReference type="ARBA" id="ARBA00023002"/>
    </source>
</evidence>
<sequence>MTDTAIKPAPINHWLNGKLTPGTSGRSARVFNPATGEVQGLVDLASVEEIGAAVEAATAAAARWRTVPLSRRAEIMFRFRALLDAGRDDLARILTREHGKVHADALGEIARGIENVDFACGIPNLLKGGYSEGASTGVDVYSIQQPLGVVAGITPFNFPAMVPLWMIANALACGNAFILKPSEKDPSASLFIADLLQRAGLPDGVFTVIHGDKVAVDAILEHPGIAAVSFVGSTPIARYIYRKGTEHGKRVQALGGAKNHMLVLPDADVSMAADAAVSAAYGSAGERCMAISVVLAVGDVADELVDAIASRLPALKVGPGSDAANEMGPLISREHRDKVAGYIGSAAGQGAKIVVDGREQQFAGNGFFLGVSLLDHVTPDMDAYRDEIFGPVLCVVRVPSYEAGLKLINDNEFGNGTAIFTRDGGAARQFQFDCQVGMVGVNVPIPVPVAYYSFGGWKASLFGDTHMYGPDGIKFYTRTKVITSRWPDPASSRVDLGFPQNR</sequence>
<dbReference type="NCBIfam" id="TIGR01722">
    <property type="entry name" value="MMSDH"/>
    <property type="match status" value="1"/>
</dbReference>
<dbReference type="Proteomes" id="UP000635726">
    <property type="component" value="Unassembled WGS sequence"/>
</dbReference>
<dbReference type="GO" id="GO:0006574">
    <property type="term" value="P:L-valine catabolic process"/>
    <property type="evidence" value="ECO:0007669"/>
    <property type="project" value="TreeGrafter"/>
</dbReference>
<dbReference type="InterPro" id="IPR016160">
    <property type="entry name" value="Ald_DH_CS_CYS"/>
</dbReference>
<feature type="domain" description="Aldehyde dehydrogenase" evidence="4">
    <location>
        <begin position="24"/>
        <end position="482"/>
    </location>
</feature>
<evidence type="ECO:0000256" key="3">
    <source>
        <dbReference type="ARBA" id="ARBA00023027"/>
    </source>
</evidence>
<reference evidence="5" key="1">
    <citation type="journal article" date="2014" name="Int. J. Syst. Evol. Microbiol.">
        <title>Complete genome sequence of Corynebacterium casei LMG S-19264T (=DSM 44701T), isolated from a smear-ripened cheese.</title>
        <authorList>
            <consortium name="US DOE Joint Genome Institute (JGI-PGF)"/>
            <person name="Walter F."/>
            <person name="Albersmeier A."/>
            <person name="Kalinowski J."/>
            <person name="Ruckert C."/>
        </authorList>
    </citation>
    <scope>NUCLEOTIDE SEQUENCE</scope>
    <source>
        <strain evidence="5">JCM 14371</strain>
    </source>
</reference>
<protein>
    <recommendedName>
        <fullName evidence="1">methylmalonate-semialdehyde dehydrogenase (CoA acylating)</fullName>
        <ecNumber evidence="1">1.2.1.27</ecNumber>
    </recommendedName>
</protein>
<dbReference type="SUPFAM" id="SSF53720">
    <property type="entry name" value="ALDH-like"/>
    <property type="match status" value="1"/>
</dbReference>
<dbReference type="EMBL" id="BMOE01000025">
    <property type="protein sequence ID" value="GGJ89803.1"/>
    <property type="molecule type" value="Genomic_DNA"/>
</dbReference>
<keyword evidence="6" id="KW-1185">Reference proteome</keyword>
<keyword evidence="3" id="KW-0520">NAD</keyword>
<dbReference type="InterPro" id="IPR016163">
    <property type="entry name" value="Ald_DH_C"/>
</dbReference>
<dbReference type="FunFam" id="3.40.309.10:FF:000002">
    <property type="entry name" value="Methylmalonate-semialdehyde dehydrogenase (Acylating)"/>
    <property type="match status" value="1"/>
</dbReference>
<dbReference type="FunFam" id="3.40.605.10:FF:000003">
    <property type="entry name" value="Methylmalonate-semialdehyde dehydrogenase [acylating]"/>
    <property type="match status" value="1"/>
</dbReference>
<evidence type="ECO:0000259" key="4">
    <source>
        <dbReference type="Pfam" id="PF00171"/>
    </source>
</evidence>
<name>A0A917PSR9_9DEIO</name>
<dbReference type="RefSeq" id="WP_188964819.1">
    <property type="nucleotide sequence ID" value="NZ_BMOE01000025.1"/>
</dbReference>
<gene>
    <name evidence="5" type="ORF">GCM10008939_37200</name>
</gene>
<dbReference type="InterPro" id="IPR016161">
    <property type="entry name" value="Ald_DH/histidinol_DH"/>
</dbReference>
<dbReference type="CDD" id="cd07085">
    <property type="entry name" value="ALDH_F6_MMSDH"/>
    <property type="match status" value="1"/>
</dbReference>
<organism evidence="5 6">
    <name type="scientific">Deinococcus aquiradiocola</name>
    <dbReference type="NCBI Taxonomy" id="393059"/>
    <lineage>
        <taxon>Bacteria</taxon>
        <taxon>Thermotogati</taxon>
        <taxon>Deinococcota</taxon>
        <taxon>Deinococci</taxon>
        <taxon>Deinococcales</taxon>
        <taxon>Deinococcaceae</taxon>
        <taxon>Deinococcus</taxon>
    </lineage>
</organism>
<dbReference type="GO" id="GO:0006210">
    <property type="term" value="P:thymine catabolic process"/>
    <property type="evidence" value="ECO:0007669"/>
    <property type="project" value="TreeGrafter"/>
</dbReference>
<dbReference type="InterPro" id="IPR010061">
    <property type="entry name" value="MeMal-semiAld_DH"/>
</dbReference>
<dbReference type="GO" id="GO:0004491">
    <property type="term" value="F:methylmalonate-semialdehyde dehydrogenase (acylating, NAD) activity"/>
    <property type="evidence" value="ECO:0007669"/>
    <property type="project" value="UniProtKB-EC"/>
</dbReference>